<keyword evidence="2" id="KW-0489">Methyltransferase</keyword>
<dbReference type="GO" id="GO:0032259">
    <property type="term" value="P:methylation"/>
    <property type="evidence" value="ECO:0007669"/>
    <property type="project" value="UniProtKB-KW"/>
</dbReference>
<comment type="caution">
    <text evidence="2">The sequence shown here is derived from an EMBL/GenBank/DDBJ whole genome shotgun (WGS) entry which is preliminary data.</text>
</comment>
<dbReference type="Gene3D" id="3.40.50.150">
    <property type="entry name" value="Vaccinia Virus protein VP39"/>
    <property type="match status" value="1"/>
</dbReference>
<proteinExistence type="predicted"/>
<organism evidence="2 3">
    <name type="scientific">Tabrizicola oligotrophica</name>
    <dbReference type="NCBI Taxonomy" id="2710650"/>
    <lineage>
        <taxon>Bacteria</taxon>
        <taxon>Pseudomonadati</taxon>
        <taxon>Pseudomonadota</taxon>
        <taxon>Alphaproteobacteria</taxon>
        <taxon>Rhodobacterales</taxon>
        <taxon>Paracoccaceae</taxon>
        <taxon>Tabrizicola</taxon>
    </lineage>
</organism>
<dbReference type="AlphaFoldDB" id="A0A6M0QUW9"/>
<dbReference type="RefSeq" id="WP_164624547.1">
    <property type="nucleotide sequence ID" value="NZ_JAAIVJ010000003.1"/>
</dbReference>
<dbReference type="EMBL" id="JAAIVJ010000003">
    <property type="protein sequence ID" value="NEY90272.1"/>
    <property type="molecule type" value="Genomic_DNA"/>
</dbReference>
<name>A0A6M0QUW9_9RHOB</name>
<dbReference type="SUPFAM" id="SSF53335">
    <property type="entry name" value="S-adenosyl-L-methionine-dependent methyltransferases"/>
    <property type="match status" value="1"/>
</dbReference>
<gene>
    <name evidence="2" type="ORF">G4Z14_08165</name>
</gene>
<evidence type="ECO:0000313" key="3">
    <source>
        <dbReference type="Proteomes" id="UP000477782"/>
    </source>
</evidence>
<protein>
    <submittedName>
        <fullName evidence="2">Class I SAM-dependent methyltransferase</fullName>
    </submittedName>
</protein>
<reference evidence="2 3" key="1">
    <citation type="submission" date="2020-02" db="EMBL/GenBank/DDBJ databases">
        <authorList>
            <person name="Chen W.-M."/>
        </authorList>
    </citation>
    <scope>NUCLEOTIDE SEQUENCE [LARGE SCALE GENOMIC DNA]</scope>
    <source>
        <strain evidence="2 3">KMS-5</strain>
    </source>
</reference>
<dbReference type="GO" id="GO:0008168">
    <property type="term" value="F:methyltransferase activity"/>
    <property type="evidence" value="ECO:0007669"/>
    <property type="project" value="UniProtKB-KW"/>
</dbReference>
<sequence>MTNPDLSGALTLASPEACLAHYRAWAESYDAGFASDMEYRLPAHVAAAFMAAGGGSPVLDIGAGTGLLAERLRDMGQDGPIDAVDFSAEMLERARAKGIYRRLTQADITRPIALPRQYGGLVSSGTFTAGHVGPDALPNLLALALPGARFALSVNLRVWQAMGFDRALANLQDAGHIAGMQVIEVQVYGPAAATIDPAHADDRAQIVLFRVA</sequence>
<dbReference type="Pfam" id="PF13649">
    <property type="entry name" value="Methyltransf_25"/>
    <property type="match status" value="1"/>
</dbReference>
<keyword evidence="2" id="KW-0808">Transferase</keyword>
<dbReference type="CDD" id="cd02440">
    <property type="entry name" value="AdoMet_MTases"/>
    <property type="match status" value="1"/>
</dbReference>
<accession>A0A6M0QUW9</accession>
<dbReference type="InterPro" id="IPR029063">
    <property type="entry name" value="SAM-dependent_MTases_sf"/>
</dbReference>
<evidence type="ECO:0000313" key="2">
    <source>
        <dbReference type="EMBL" id="NEY90272.1"/>
    </source>
</evidence>
<dbReference type="InterPro" id="IPR041698">
    <property type="entry name" value="Methyltransf_25"/>
</dbReference>
<keyword evidence="3" id="KW-1185">Reference proteome</keyword>
<dbReference type="Proteomes" id="UP000477782">
    <property type="component" value="Unassembled WGS sequence"/>
</dbReference>
<evidence type="ECO:0000259" key="1">
    <source>
        <dbReference type="Pfam" id="PF13649"/>
    </source>
</evidence>
<feature type="domain" description="Methyltransferase" evidence="1">
    <location>
        <begin position="58"/>
        <end position="141"/>
    </location>
</feature>